<reference evidence="1" key="6">
    <citation type="submission" date="2004-03" db="EMBL/GenBank/DDBJ databases">
        <authorList>
            <person name="Arakawa T."/>
            <person name="Carninci P."/>
            <person name="Fukuda S."/>
            <person name="Hashizume W."/>
            <person name="Hayashida K."/>
            <person name="Hori F."/>
            <person name="Iida J."/>
            <person name="Imamura K."/>
            <person name="Imotani K."/>
            <person name="Itoh M."/>
            <person name="Kanagawa S."/>
            <person name="Kawai J."/>
            <person name="Kojima M."/>
            <person name="Konno H."/>
            <person name="Murata M."/>
            <person name="Nakamura M."/>
            <person name="Ninomiya N."/>
            <person name="Nishiyori H."/>
            <person name="Nomura K."/>
            <person name="Ohno M."/>
            <person name="Sakazume N."/>
            <person name="Sano H."/>
            <person name="Sasaki D."/>
            <person name="Shibata K."/>
            <person name="Shiraki T."/>
            <person name="Tagami M."/>
            <person name="Tagami Y."/>
            <person name="Waki K."/>
            <person name="Watahiki A."/>
            <person name="Muramatsu M."/>
            <person name="Hayashizaki Y."/>
        </authorList>
    </citation>
    <scope>NUCLEOTIDE SEQUENCE</scope>
    <source>
        <strain evidence="1">C57BL/6J</strain>
        <tissue evidence="1">Testis</tissue>
    </source>
</reference>
<organism evidence="1">
    <name type="scientific">Mus musculus</name>
    <name type="common">Mouse</name>
    <dbReference type="NCBI Taxonomy" id="10090"/>
    <lineage>
        <taxon>Eukaryota</taxon>
        <taxon>Metazoa</taxon>
        <taxon>Chordata</taxon>
        <taxon>Craniata</taxon>
        <taxon>Vertebrata</taxon>
        <taxon>Euteleostomi</taxon>
        <taxon>Mammalia</taxon>
        <taxon>Eutheria</taxon>
        <taxon>Euarchontoglires</taxon>
        <taxon>Glires</taxon>
        <taxon>Rodentia</taxon>
        <taxon>Myomorpha</taxon>
        <taxon>Muroidea</taxon>
        <taxon>Muridae</taxon>
        <taxon>Murinae</taxon>
        <taxon>Mus</taxon>
        <taxon>Mus</taxon>
    </lineage>
</organism>
<gene>
    <name evidence="2" type="primary">Gm10640</name>
    <name evidence="2" type="synonym">EG668322</name>
</gene>
<reference evidence="1" key="1">
    <citation type="journal article" date="1999" name="Methods Enzymol.">
        <title>High-efficiency full-length cDNA cloning.</title>
        <authorList>
            <person name="Carninci P."/>
            <person name="Hayashizaki Y."/>
        </authorList>
    </citation>
    <scope>NUCLEOTIDE SEQUENCE</scope>
    <source>
        <strain evidence="1">C57BL/6J</strain>
        <tissue evidence="1">Testis</tissue>
    </source>
</reference>
<dbReference type="MGI" id="MGI:3648835">
    <property type="gene designation" value="Gm10640"/>
</dbReference>
<sequence length="70" mass="7528">MAQCRKPRGESPGSEVAGLSVMVRSLHPLPHTHSIAVAILFHACQLSHIVAVTCLPIIDTESDLAQRRAC</sequence>
<reference evidence="1" key="4">
    <citation type="journal article" date="2001" name="Nature">
        <title>Functional annotation of a full-length mouse cDNA collection.</title>
        <authorList>
            <consortium name="The RIKEN Genome Exploration Research Group Phase II Team and the FANTOM Consortium"/>
        </authorList>
    </citation>
    <scope>NUCLEOTIDE SEQUENCE</scope>
    <source>
        <strain evidence="1">C57BL/6J</strain>
        <tissue evidence="1">Testis</tissue>
    </source>
</reference>
<dbReference type="EMBL" id="AK133438">
    <property type="protein sequence ID" value="BAE21658.1"/>
    <property type="molecule type" value="mRNA"/>
</dbReference>
<name>Q3V047_MOUSE</name>
<dbReference type="AlphaFoldDB" id="Q3V047"/>
<proteinExistence type="evidence at transcript level"/>
<dbReference type="AGR" id="MGI:3648835"/>
<reference evidence="1" key="5">
    <citation type="journal article" date="2002" name="Nature">
        <title>Analysis of the mouse transcriptome based on functional annotation of 60,770 full-length cDNAs.</title>
        <authorList>
            <consortium name="The FANTOM Consortium and the RIKEN Genome Exploration Research Group Phase I and II Team"/>
        </authorList>
    </citation>
    <scope>NUCLEOTIDE SEQUENCE</scope>
    <source>
        <strain evidence="1">C57BL/6J</strain>
        <tissue evidence="1">Testis</tissue>
    </source>
</reference>
<reference evidence="1" key="8">
    <citation type="journal article" date="2005" name="Science">
        <title>Antisense Transcription in the Mammalian Transcriptome.</title>
        <authorList>
            <consortium name="RIKEN Genome Exploration Research Group and Genome Science Group (Genome Network Project Core Group) and the FANTOM Consortium"/>
        </authorList>
    </citation>
    <scope>NUCLEOTIDE SEQUENCE</scope>
    <source>
        <strain evidence="1">C57BL/6J</strain>
        <tissue evidence="1">Testis</tissue>
    </source>
</reference>
<reference evidence="1" key="3">
    <citation type="journal article" date="2000" name="Genome Res.">
        <title>RIKEN integrated sequence analysis (RISA) system--384-format sequencing pipeline with 384 multicapillary sequencer.</title>
        <authorList>
            <person name="Shibata K."/>
            <person name="Itoh M."/>
            <person name="Aizawa K."/>
            <person name="Nagaoka S."/>
            <person name="Sasaki N."/>
            <person name="Carninci P."/>
            <person name="Konno H."/>
            <person name="Akiyama J."/>
            <person name="Nishi K."/>
            <person name="Kitsunai T."/>
            <person name="Tashiro H."/>
            <person name="Itoh M."/>
            <person name="Sumi N."/>
            <person name="Ishii Y."/>
            <person name="Nakamura S."/>
            <person name="Hazama M."/>
            <person name="Nishine T."/>
            <person name="Harada A."/>
            <person name="Yamamoto R."/>
            <person name="Matsumoto H."/>
            <person name="Sakaguchi S."/>
            <person name="Ikegami T."/>
            <person name="Kashiwagi K."/>
            <person name="Fujiwake S."/>
            <person name="Inoue K."/>
            <person name="Togawa Y."/>
            <person name="Izawa M."/>
            <person name="Ohara E."/>
            <person name="Watahiki M."/>
            <person name="Yoneda Y."/>
            <person name="Ishikawa T."/>
            <person name="Ozawa K."/>
            <person name="Tanaka T."/>
            <person name="Matsuura S."/>
            <person name="Kawai J."/>
            <person name="Okazaki Y."/>
            <person name="Muramatsu M."/>
            <person name="Inoue Y."/>
            <person name="Kira A."/>
            <person name="Hayashizaki Y."/>
        </authorList>
    </citation>
    <scope>NUCLEOTIDE SEQUENCE</scope>
    <source>
        <strain evidence="1">C57BL/6J</strain>
        <tissue evidence="1">Testis</tissue>
    </source>
</reference>
<evidence type="ECO:0000313" key="1">
    <source>
        <dbReference type="EMBL" id="BAE21658.1"/>
    </source>
</evidence>
<evidence type="ECO:0000313" key="2">
    <source>
        <dbReference type="MGI" id="MGI:3648835"/>
    </source>
</evidence>
<reference evidence="1" key="2">
    <citation type="journal article" date="2000" name="Genome Res.">
        <title>Normalization and subtraction of cap-trapper-selected cDNAs to prepare full-length cDNA libraries for rapid discovery of new genes.</title>
        <authorList>
            <person name="Carninci P."/>
            <person name="Shibata Y."/>
            <person name="Hayatsu N."/>
            <person name="Sugahara Y."/>
            <person name="Shibata K."/>
            <person name="Itoh M."/>
            <person name="Konno H."/>
            <person name="Okazaki Y."/>
            <person name="Muramatsu M."/>
            <person name="Hayashizaki Y."/>
        </authorList>
    </citation>
    <scope>NUCLEOTIDE SEQUENCE</scope>
    <source>
        <strain evidence="1">C57BL/6J</strain>
        <tissue evidence="1">Testis</tissue>
    </source>
</reference>
<accession>Q3V047</accession>
<protein>
    <submittedName>
        <fullName evidence="1">Uncharacterized protein</fullName>
    </submittedName>
</protein>
<reference evidence="1" key="7">
    <citation type="journal article" date="2005" name="Science">
        <title>The Transcriptional Landscape of the Mammalian Genome.</title>
        <authorList>
            <consortium name="The FANTOM Consortium"/>
            <consortium name="Riken Genome Exploration Research Group and Genome Science Group (Genome Network Project Core Group)"/>
        </authorList>
    </citation>
    <scope>NUCLEOTIDE SEQUENCE</scope>
    <source>
        <strain evidence="1">C57BL/6J</strain>
        <tissue evidence="1">Testis</tissue>
    </source>
</reference>